<dbReference type="AlphaFoldDB" id="A0A5C3KC60"/>
<gene>
    <name evidence="2" type="ORF">FA15DRAFT_322660</name>
</gene>
<feature type="region of interest" description="Disordered" evidence="1">
    <location>
        <begin position="1"/>
        <end position="24"/>
    </location>
</feature>
<accession>A0A5C3KC60</accession>
<keyword evidence="3" id="KW-1185">Reference proteome</keyword>
<proteinExistence type="predicted"/>
<sequence>MLTLDVHGAAGSPQTTPSLSSRRFSRGRNLEAETRVFHVSNRWLPAVVDLVLDVCHSCFRRQSEIAKARRIRDSLWQTLGTRFLNHCVPVHDIWTYFSIFSML</sequence>
<evidence type="ECO:0000256" key="1">
    <source>
        <dbReference type="SAM" id="MobiDB-lite"/>
    </source>
</evidence>
<dbReference type="EMBL" id="ML210500">
    <property type="protein sequence ID" value="TFK17504.1"/>
    <property type="molecule type" value="Genomic_DNA"/>
</dbReference>
<name>A0A5C3KC60_COPMA</name>
<dbReference type="Proteomes" id="UP000307440">
    <property type="component" value="Unassembled WGS sequence"/>
</dbReference>
<reference evidence="2 3" key="1">
    <citation type="journal article" date="2019" name="Nat. Ecol. Evol.">
        <title>Megaphylogeny resolves global patterns of mushroom evolution.</title>
        <authorList>
            <person name="Varga T."/>
            <person name="Krizsan K."/>
            <person name="Foldi C."/>
            <person name="Dima B."/>
            <person name="Sanchez-Garcia M."/>
            <person name="Sanchez-Ramirez S."/>
            <person name="Szollosi G.J."/>
            <person name="Szarkandi J.G."/>
            <person name="Papp V."/>
            <person name="Albert L."/>
            <person name="Andreopoulos W."/>
            <person name="Angelini C."/>
            <person name="Antonin V."/>
            <person name="Barry K.W."/>
            <person name="Bougher N.L."/>
            <person name="Buchanan P."/>
            <person name="Buyck B."/>
            <person name="Bense V."/>
            <person name="Catcheside P."/>
            <person name="Chovatia M."/>
            <person name="Cooper J."/>
            <person name="Damon W."/>
            <person name="Desjardin D."/>
            <person name="Finy P."/>
            <person name="Geml J."/>
            <person name="Haridas S."/>
            <person name="Hughes K."/>
            <person name="Justo A."/>
            <person name="Karasinski D."/>
            <person name="Kautmanova I."/>
            <person name="Kiss B."/>
            <person name="Kocsube S."/>
            <person name="Kotiranta H."/>
            <person name="LaButti K.M."/>
            <person name="Lechner B.E."/>
            <person name="Liimatainen K."/>
            <person name="Lipzen A."/>
            <person name="Lukacs Z."/>
            <person name="Mihaltcheva S."/>
            <person name="Morgado L.N."/>
            <person name="Niskanen T."/>
            <person name="Noordeloos M.E."/>
            <person name="Ohm R.A."/>
            <person name="Ortiz-Santana B."/>
            <person name="Ovrebo C."/>
            <person name="Racz N."/>
            <person name="Riley R."/>
            <person name="Savchenko A."/>
            <person name="Shiryaev A."/>
            <person name="Soop K."/>
            <person name="Spirin V."/>
            <person name="Szebenyi C."/>
            <person name="Tomsovsky M."/>
            <person name="Tulloss R.E."/>
            <person name="Uehling J."/>
            <person name="Grigoriev I.V."/>
            <person name="Vagvolgyi C."/>
            <person name="Papp T."/>
            <person name="Martin F.M."/>
            <person name="Miettinen O."/>
            <person name="Hibbett D.S."/>
            <person name="Nagy L.G."/>
        </authorList>
    </citation>
    <scope>NUCLEOTIDE SEQUENCE [LARGE SCALE GENOMIC DNA]</scope>
    <source>
        <strain evidence="2 3">CBS 121175</strain>
    </source>
</reference>
<evidence type="ECO:0000313" key="3">
    <source>
        <dbReference type="Proteomes" id="UP000307440"/>
    </source>
</evidence>
<evidence type="ECO:0000313" key="2">
    <source>
        <dbReference type="EMBL" id="TFK17504.1"/>
    </source>
</evidence>
<feature type="compositionally biased region" description="Polar residues" evidence="1">
    <location>
        <begin position="12"/>
        <end position="22"/>
    </location>
</feature>
<protein>
    <submittedName>
        <fullName evidence="2">Uncharacterized protein</fullName>
    </submittedName>
</protein>
<organism evidence="2 3">
    <name type="scientific">Coprinopsis marcescibilis</name>
    <name type="common">Agaric fungus</name>
    <name type="synonym">Psathyrella marcescibilis</name>
    <dbReference type="NCBI Taxonomy" id="230819"/>
    <lineage>
        <taxon>Eukaryota</taxon>
        <taxon>Fungi</taxon>
        <taxon>Dikarya</taxon>
        <taxon>Basidiomycota</taxon>
        <taxon>Agaricomycotina</taxon>
        <taxon>Agaricomycetes</taxon>
        <taxon>Agaricomycetidae</taxon>
        <taxon>Agaricales</taxon>
        <taxon>Agaricineae</taxon>
        <taxon>Psathyrellaceae</taxon>
        <taxon>Coprinopsis</taxon>
    </lineage>
</organism>